<sequence>MNKILIVGPLISQHIQCWYSEFRRQKCDDINIFSLHSGGADFEGKVSEYSYSFFKNKLDFFIFLPVFIFLWWKIRPTVTNFHFLSSYGLLSLFIPKKNLILNTWGSDVNLVYSSNSKLKKLIIKLALRRFSWINTPAQHMKDKLISLGADPDKIEVFQYGITIEDKPLNWKKKQKGDRLVYISNRNWQDLYNIKSIVLGFCEYKNKTNANATLLVYGRGSEKEELEIKNVLKQYDIKVSSSVLFMGYVKKDDMLNQMKEADIYVSIPSRDGTPLSLLEAMSLGLYPIVSSIDANYEWIDLDNGIFINNMLDISEISDAFERSEKILLSQNNTFLKANFEKVKNKADMSVNVPRFHEKINSFLS</sequence>
<gene>
    <name evidence="1" type="ORF">CIK83_16090</name>
</gene>
<dbReference type="EMBL" id="QPGL01000003">
    <property type="protein sequence ID" value="RCS69125.1"/>
    <property type="molecule type" value="Genomic_DNA"/>
</dbReference>
<dbReference type="Gene3D" id="3.40.50.2000">
    <property type="entry name" value="Glycogen Phosphorylase B"/>
    <property type="match status" value="2"/>
</dbReference>
<dbReference type="GeneID" id="303190444"/>
<keyword evidence="2" id="KW-1185">Reference proteome</keyword>
<dbReference type="RefSeq" id="WP_086962154.1">
    <property type="nucleotide sequence ID" value="NZ_FUKS01000041.1"/>
</dbReference>
<dbReference type="GO" id="GO:0016740">
    <property type="term" value="F:transferase activity"/>
    <property type="evidence" value="ECO:0007669"/>
    <property type="project" value="UniProtKB-KW"/>
</dbReference>
<proteinExistence type="predicted"/>
<dbReference type="Proteomes" id="UP000252479">
    <property type="component" value="Unassembled WGS sequence"/>
</dbReference>
<evidence type="ECO:0000313" key="2">
    <source>
        <dbReference type="Proteomes" id="UP000252479"/>
    </source>
</evidence>
<reference evidence="1 2" key="1">
    <citation type="journal article" date="2017" name="Elife">
        <title>Extensive horizontal gene transfer in cheese-associated bacteria.</title>
        <authorList>
            <person name="Bonham K.S."/>
            <person name="Wolfe B.E."/>
            <person name="Dutton R.J."/>
        </authorList>
    </citation>
    <scope>NUCLEOTIDE SEQUENCE [LARGE SCALE GENOMIC DNA]</scope>
    <source>
        <strain evidence="1 2">JB196</strain>
    </source>
</reference>
<dbReference type="Pfam" id="PF13692">
    <property type="entry name" value="Glyco_trans_1_4"/>
    <property type="match status" value="1"/>
</dbReference>
<protein>
    <submittedName>
        <fullName evidence="1">Glycosyltransferase</fullName>
    </submittedName>
</protein>
<name>A0A368LG91_9VIBR</name>
<accession>A0A368LG91</accession>
<dbReference type="CDD" id="cd03801">
    <property type="entry name" value="GT4_PimA-like"/>
    <property type="match status" value="1"/>
</dbReference>
<dbReference type="AlphaFoldDB" id="A0A368LG91"/>
<organism evidence="1 2">
    <name type="scientific">Vibrio casei</name>
    <dbReference type="NCBI Taxonomy" id="673372"/>
    <lineage>
        <taxon>Bacteria</taxon>
        <taxon>Pseudomonadati</taxon>
        <taxon>Pseudomonadota</taxon>
        <taxon>Gammaproteobacteria</taxon>
        <taxon>Vibrionales</taxon>
        <taxon>Vibrionaceae</taxon>
        <taxon>Vibrio</taxon>
    </lineage>
</organism>
<evidence type="ECO:0000313" key="1">
    <source>
        <dbReference type="EMBL" id="RCS69125.1"/>
    </source>
</evidence>
<dbReference type="PANTHER" id="PTHR12526">
    <property type="entry name" value="GLYCOSYLTRANSFERASE"/>
    <property type="match status" value="1"/>
</dbReference>
<comment type="caution">
    <text evidence="1">The sequence shown here is derived from an EMBL/GenBank/DDBJ whole genome shotgun (WGS) entry which is preliminary data.</text>
</comment>
<dbReference type="PANTHER" id="PTHR12526:SF630">
    <property type="entry name" value="GLYCOSYLTRANSFERASE"/>
    <property type="match status" value="1"/>
</dbReference>
<dbReference type="SUPFAM" id="SSF53756">
    <property type="entry name" value="UDP-Glycosyltransferase/glycogen phosphorylase"/>
    <property type="match status" value="1"/>
</dbReference>
<keyword evidence="1" id="KW-0808">Transferase</keyword>